<dbReference type="EC" id="2.7.1.180" evidence="1 11"/>
<dbReference type="Proteomes" id="UP000189733">
    <property type="component" value="Unassembled WGS sequence"/>
</dbReference>
<feature type="binding site" evidence="12">
    <location>
        <position position="298"/>
    </location>
    <ligand>
        <name>Mg(2+)</name>
        <dbReference type="ChEBI" id="CHEBI:18420"/>
    </ligand>
</feature>
<dbReference type="GO" id="GO:0051536">
    <property type="term" value="F:iron-sulfur cluster binding"/>
    <property type="evidence" value="ECO:0007669"/>
    <property type="project" value="UniProtKB-KW"/>
</dbReference>
<protein>
    <recommendedName>
        <fullName evidence="2 11">FAD:protein FMN transferase</fullName>
        <ecNumber evidence="1 11">2.7.1.180</ecNumber>
    </recommendedName>
    <alternativeName>
        <fullName evidence="9 11">Flavin transferase</fullName>
    </alternativeName>
</protein>
<keyword evidence="8" id="KW-0411">Iron-sulfur</keyword>
<gene>
    <name evidence="13" type="ORF">SAMN02745702_01006</name>
</gene>
<reference evidence="13 14" key="1">
    <citation type="submission" date="2017-02" db="EMBL/GenBank/DDBJ databases">
        <authorList>
            <person name="Peterson S.W."/>
        </authorList>
    </citation>
    <scope>NUCLEOTIDE SEQUENCE [LARGE SCALE GENOMIC DNA]</scope>
    <source>
        <strain evidence="13 14">DSM 18034</strain>
    </source>
</reference>
<evidence type="ECO:0000256" key="10">
    <source>
        <dbReference type="ARBA" id="ARBA00048540"/>
    </source>
</evidence>
<name>A0A1T4VVF4_9BACT</name>
<keyword evidence="8" id="KW-0408">Iron</keyword>
<dbReference type="Pfam" id="PF02424">
    <property type="entry name" value="ApbE"/>
    <property type="match status" value="1"/>
</dbReference>
<dbReference type="EMBL" id="FUYA01000002">
    <property type="protein sequence ID" value="SKA68481.1"/>
    <property type="molecule type" value="Genomic_DNA"/>
</dbReference>
<keyword evidence="7 11" id="KW-0460">Magnesium</keyword>
<comment type="catalytic activity">
    <reaction evidence="10 11">
        <text>L-threonyl-[protein] + FAD = FMN-L-threonyl-[protein] + AMP + H(+)</text>
        <dbReference type="Rhea" id="RHEA:36847"/>
        <dbReference type="Rhea" id="RHEA-COMP:11060"/>
        <dbReference type="Rhea" id="RHEA-COMP:11061"/>
        <dbReference type="ChEBI" id="CHEBI:15378"/>
        <dbReference type="ChEBI" id="CHEBI:30013"/>
        <dbReference type="ChEBI" id="CHEBI:57692"/>
        <dbReference type="ChEBI" id="CHEBI:74257"/>
        <dbReference type="ChEBI" id="CHEBI:456215"/>
        <dbReference type="EC" id="2.7.1.180"/>
    </reaction>
</comment>
<keyword evidence="6 11" id="KW-0274">FAD</keyword>
<keyword evidence="4 11" id="KW-0808">Transferase</keyword>
<evidence type="ECO:0000256" key="6">
    <source>
        <dbReference type="ARBA" id="ARBA00022827"/>
    </source>
</evidence>
<dbReference type="SUPFAM" id="SSF143631">
    <property type="entry name" value="ApbE-like"/>
    <property type="match status" value="1"/>
</dbReference>
<evidence type="ECO:0000313" key="14">
    <source>
        <dbReference type="Proteomes" id="UP000189733"/>
    </source>
</evidence>
<dbReference type="PIRSF" id="PIRSF006268">
    <property type="entry name" value="ApbE"/>
    <property type="match status" value="1"/>
</dbReference>
<comment type="cofactor">
    <cofactor evidence="12">
        <name>Mg(2+)</name>
        <dbReference type="ChEBI" id="CHEBI:18420"/>
    </cofactor>
    <cofactor evidence="12">
        <name>Mn(2+)</name>
        <dbReference type="ChEBI" id="CHEBI:29035"/>
    </cofactor>
    <text evidence="12">Magnesium. Can also use manganese.</text>
</comment>
<dbReference type="InterPro" id="IPR003374">
    <property type="entry name" value="ApbE-like_sf"/>
</dbReference>
<dbReference type="GO" id="GO:0016740">
    <property type="term" value="F:transferase activity"/>
    <property type="evidence" value="ECO:0007669"/>
    <property type="project" value="UniProtKB-UniRule"/>
</dbReference>
<dbReference type="RefSeq" id="WP_078684300.1">
    <property type="nucleotide sequence ID" value="NZ_FUYA01000002.1"/>
</dbReference>
<evidence type="ECO:0000256" key="5">
    <source>
        <dbReference type="ARBA" id="ARBA00022723"/>
    </source>
</evidence>
<accession>A0A1T4VVF4</accession>
<comment type="similarity">
    <text evidence="11">Belongs to the ApbE family.</text>
</comment>
<evidence type="ECO:0000256" key="4">
    <source>
        <dbReference type="ARBA" id="ARBA00022679"/>
    </source>
</evidence>
<dbReference type="InterPro" id="IPR024932">
    <property type="entry name" value="ApbE"/>
</dbReference>
<evidence type="ECO:0000256" key="1">
    <source>
        <dbReference type="ARBA" id="ARBA00011955"/>
    </source>
</evidence>
<dbReference type="GO" id="GO:0046872">
    <property type="term" value="F:metal ion binding"/>
    <property type="evidence" value="ECO:0007669"/>
    <property type="project" value="UniProtKB-UniRule"/>
</dbReference>
<dbReference type="PROSITE" id="PS51318">
    <property type="entry name" value="TAT"/>
    <property type="match status" value="1"/>
</dbReference>
<evidence type="ECO:0000256" key="12">
    <source>
        <dbReference type="PIRSR" id="PIRSR006268-2"/>
    </source>
</evidence>
<keyword evidence="14" id="KW-1185">Reference proteome</keyword>
<organism evidence="13 14">
    <name type="scientific">Desulfobaculum bizertense DSM 18034</name>
    <dbReference type="NCBI Taxonomy" id="1121442"/>
    <lineage>
        <taxon>Bacteria</taxon>
        <taxon>Pseudomonadati</taxon>
        <taxon>Thermodesulfobacteriota</taxon>
        <taxon>Desulfovibrionia</taxon>
        <taxon>Desulfovibrionales</taxon>
        <taxon>Desulfovibrionaceae</taxon>
        <taxon>Desulfobaculum</taxon>
    </lineage>
</organism>
<evidence type="ECO:0000256" key="2">
    <source>
        <dbReference type="ARBA" id="ARBA00016337"/>
    </source>
</evidence>
<dbReference type="OrthoDB" id="9778595at2"/>
<keyword evidence="3 11" id="KW-0285">Flavoprotein</keyword>
<dbReference type="PANTHER" id="PTHR30040:SF2">
    <property type="entry name" value="FAD:PROTEIN FMN TRANSFERASE"/>
    <property type="match status" value="1"/>
</dbReference>
<sequence length="346" mass="36834">MGFWDMTRRSFLRMSGVLGFGAVLSPAAASAEIAFGNVQEKDGRYKLSQTRFTMGTFVQFTLYDSSLDRAQQAVGRAVEEMHRLCEIFDRHKDGTELSHLNSAGVLRGASPELGALAQEAGRIYGQTGGAFDASVLPVVSYLSSHAAPSGRMHVDRKELAEALSLVDGSAVQIKGRDIQFAKSGMALTFDGIGKGYIVDRAADVLQREGVESFMINAGGDIRVEGDHVWHIAVEDPHGQGKFPTELALKSGAIATSGGYEQAYDETGKIHHVVNPSSGLSPVQALSVSVCAPTVMEADALATASFVMGPKRGTNFVNSLAGREGFILTGEDVPVQTSGWSGKTFRS</sequence>
<dbReference type="InterPro" id="IPR006311">
    <property type="entry name" value="TAT_signal"/>
</dbReference>
<feature type="binding site" evidence="12">
    <location>
        <position position="191"/>
    </location>
    <ligand>
        <name>Mg(2+)</name>
        <dbReference type="ChEBI" id="CHEBI:18420"/>
    </ligand>
</feature>
<evidence type="ECO:0000256" key="9">
    <source>
        <dbReference type="ARBA" id="ARBA00031306"/>
    </source>
</evidence>
<dbReference type="STRING" id="1121442.SAMN02745702_01006"/>
<keyword evidence="5 11" id="KW-0479">Metal-binding</keyword>
<evidence type="ECO:0000313" key="13">
    <source>
        <dbReference type="EMBL" id="SKA68481.1"/>
    </source>
</evidence>
<keyword evidence="13" id="KW-0449">Lipoprotein</keyword>
<feature type="binding site" evidence="12">
    <location>
        <position position="302"/>
    </location>
    <ligand>
        <name>Mg(2+)</name>
        <dbReference type="ChEBI" id="CHEBI:18420"/>
    </ligand>
</feature>
<proteinExistence type="inferred from homology"/>
<evidence type="ECO:0000256" key="11">
    <source>
        <dbReference type="PIRNR" id="PIRNR006268"/>
    </source>
</evidence>
<evidence type="ECO:0000256" key="8">
    <source>
        <dbReference type="ARBA" id="ARBA00023014"/>
    </source>
</evidence>
<dbReference type="AlphaFoldDB" id="A0A1T4VVF4"/>
<evidence type="ECO:0000256" key="7">
    <source>
        <dbReference type="ARBA" id="ARBA00022842"/>
    </source>
</evidence>
<evidence type="ECO:0000256" key="3">
    <source>
        <dbReference type="ARBA" id="ARBA00022630"/>
    </source>
</evidence>
<dbReference type="Gene3D" id="3.10.520.10">
    <property type="entry name" value="ApbE-like domains"/>
    <property type="match status" value="1"/>
</dbReference>
<dbReference type="PANTHER" id="PTHR30040">
    <property type="entry name" value="THIAMINE BIOSYNTHESIS LIPOPROTEIN APBE"/>
    <property type="match status" value="1"/>
</dbReference>